<gene>
    <name evidence="2" type="ORF">UFOPK4114_00833</name>
</gene>
<feature type="region of interest" description="Disordered" evidence="1">
    <location>
        <begin position="48"/>
        <end position="108"/>
    </location>
</feature>
<reference evidence="2" key="1">
    <citation type="submission" date="2020-05" db="EMBL/GenBank/DDBJ databases">
        <authorList>
            <person name="Chiriac C."/>
            <person name="Salcher M."/>
            <person name="Ghai R."/>
            <person name="Kavagutti S V."/>
        </authorList>
    </citation>
    <scope>NUCLEOTIDE SEQUENCE</scope>
</reference>
<evidence type="ECO:0000313" key="2">
    <source>
        <dbReference type="EMBL" id="CAB5020919.1"/>
    </source>
</evidence>
<organism evidence="2">
    <name type="scientific">freshwater metagenome</name>
    <dbReference type="NCBI Taxonomy" id="449393"/>
    <lineage>
        <taxon>unclassified sequences</taxon>
        <taxon>metagenomes</taxon>
        <taxon>ecological metagenomes</taxon>
    </lineage>
</organism>
<sequence>MALIWKLVWIDILTIRGRRRLDAADAANPASGGNVACPDRRAVRCRGGVALQPGERGRRARPVDEPGARNGGVDRTSPATGSAHGDGGQLSRARPFPRTGAVLRQQPL</sequence>
<evidence type="ECO:0000256" key="1">
    <source>
        <dbReference type="SAM" id="MobiDB-lite"/>
    </source>
</evidence>
<feature type="compositionally biased region" description="Basic and acidic residues" evidence="1">
    <location>
        <begin position="55"/>
        <end position="67"/>
    </location>
</feature>
<dbReference type="AlphaFoldDB" id="A0A6J7QWB2"/>
<dbReference type="EMBL" id="CAFBPP010000039">
    <property type="protein sequence ID" value="CAB5020919.1"/>
    <property type="molecule type" value="Genomic_DNA"/>
</dbReference>
<name>A0A6J7QWB2_9ZZZZ</name>
<accession>A0A6J7QWB2</accession>
<protein>
    <submittedName>
        <fullName evidence="2">Unannotated protein</fullName>
    </submittedName>
</protein>
<proteinExistence type="predicted"/>